<feature type="transmembrane region" description="Helical" evidence="6">
    <location>
        <begin position="6"/>
        <end position="23"/>
    </location>
</feature>
<dbReference type="PANTHER" id="PTHR35007:SF2">
    <property type="entry name" value="PILUS ASSEMBLE PROTEIN"/>
    <property type="match status" value="1"/>
</dbReference>
<feature type="domain" description="Type II secretion system protein GspF" evidence="7">
    <location>
        <begin position="126"/>
        <end position="252"/>
    </location>
</feature>
<comment type="subcellular location">
    <subcellularLocation>
        <location evidence="1">Cell membrane</location>
        <topology evidence="1">Multi-pass membrane protein</topology>
    </subcellularLocation>
</comment>
<feature type="transmembrane region" description="Helical" evidence="6">
    <location>
        <begin position="268"/>
        <end position="288"/>
    </location>
</feature>
<name>A0A8T3VNB5_9EURY</name>
<dbReference type="InterPro" id="IPR023298">
    <property type="entry name" value="ATPase_P-typ_TM_dom_sf"/>
</dbReference>
<comment type="caution">
    <text evidence="8">The sequence shown here is derived from an EMBL/GenBank/DDBJ whole genome shotgun (WGS) entry which is preliminary data.</text>
</comment>
<keyword evidence="5 6" id="KW-0472">Membrane</keyword>
<evidence type="ECO:0000256" key="3">
    <source>
        <dbReference type="ARBA" id="ARBA00022692"/>
    </source>
</evidence>
<evidence type="ECO:0000256" key="2">
    <source>
        <dbReference type="ARBA" id="ARBA00022475"/>
    </source>
</evidence>
<dbReference type="EMBL" id="SUTF01000015">
    <property type="protein sequence ID" value="MBE6511420.1"/>
    <property type="molecule type" value="Genomic_DNA"/>
</dbReference>
<sequence length="295" mass="33449">MFDKLFIGVGNLVLFIIYSIKNFKFPSFKSDDDVESNSFNFNLSDNVINENKSFEDMREFLIKHLSSKAGIFILCAISFCLFFIFGFEIAAMFLVLMLMLYMFMVIYPQMKQKRAYHDLNQELPYALRHMGIELKSGKGLHDTLMTVSNANYGSFSSELTRVLEEVRYGKSTENALLEMSDRVDSEGLSRGVQQIVGTLRVGGNLANSLEVIASDISFDMHVKLKDYSQRLNAFILIYTFVAILAPVILLIMLMAASTVMGDIIPSNIIMVMYVGLFPMIVMFMGVLIKKLEPKI</sequence>
<dbReference type="InterPro" id="IPR042094">
    <property type="entry name" value="T2SS_GspF_sf"/>
</dbReference>
<organism evidence="8 9">
    <name type="scientific">Methanobrevibacter millerae</name>
    <dbReference type="NCBI Taxonomy" id="230361"/>
    <lineage>
        <taxon>Archaea</taxon>
        <taxon>Methanobacteriati</taxon>
        <taxon>Methanobacteriota</taxon>
        <taxon>Methanomada group</taxon>
        <taxon>Methanobacteria</taxon>
        <taxon>Methanobacteriales</taxon>
        <taxon>Methanobacteriaceae</taxon>
        <taxon>Methanobrevibacter</taxon>
    </lineage>
</organism>
<feature type="transmembrane region" description="Helical" evidence="6">
    <location>
        <begin position="90"/>
        <end position="107"/>
    </location>
</feature>
<dbReference type="AlphaFoldDB" id="A0A8T3VNB5"/>
<dbReference type="InterPro" id="IPR018076">
    <property type="entry name" value="T2SS_GspF_dom"/>
</dbReference>
<dbReference type="Gene3D" id="1.20.81.30">
    <property type="entry name" value="Type II secretion system (T2SS), domain F"/>
    <property type="match status" value="1"/>
</dbReference>
<evidence type="ECO:0000313" key="8">
    <source>
        <dbReference type="EMBL" id="MBE6511420.1"/>
    </source>
</evidence>
<dbReference type="Proteomes" id="UP000713479">
    <property type="component" value="Unassembled WGS sequence"/>
</dbReference>
<dbReference type="SUPFAM" id="SSF81665">
    <property type="entry name" value="Calcium ATPase, transmembrane domain M"/>
    <property type="match status" value="1"/>
</dbReference>
<dbReference type="PANTHER" id="PTHR35007">
    <property type="entry name" value="INTEGRAL MEMBRANE PROTEIN-RELATED"/>
    <property type="match status" value="1"/>
</dbReference>
<feature type="transmembrane region" description="Helical" evidence="6">
    <location>
        <begin position="233"/>
        <end position="256"/>
    </location>
</feature>
<protein>
    <submittedName>
        <fullName evidence="8">Type II secretion system F family protein</fullName>
    </submittedName>
</protein>
<proteinExistence type="predicted"/>
<evidence type="ECO:0000256" key="6">
    <source>
        <dbReference type="SAM" id="Phobius"/>
    </source>
</evidence>
<keyword evidence="2" id="KW-1003">Cell membrane</keyword>
<feature type="transmembrane region" description="Helical" evidence="6">
    <location>
        <begin position="65"/>
        <end position="84"/>
    </location>
</feature>
<accession>A0A8T3VNB5</accession>
<reference evidence="8" key="1">
    <citation type="submission" date="2019-04" db="EMBL/GenBank/DDBJ databases">
        <title>Evolution of Biomass-Degrading Anaerobic Consortia Revealed by Metagenomics.</title>
        <authorList>
            <person name="Peng X."/>
        </authorList>
    </citation>
    <scope>NUCLEOTIDE SEQUENCE</scope>
    <source>
        <strain evidence="8">SIG13</strain>
    </source>
</reference>
<evidence type="ECO:0000259" key="7">
    <source>
        <dbReference type="Pfam" id="PF00482"/>
    </source>
</evidence>
<dbReference type="Pfam" id="PF00482">
    <property type="entry name" value="T2SSF"/>
    <property type="match status" value="1"/>
</dbReference>
<gene>
    <name evidence="8" type="ORF">E7Z74_09240</name>
</gene>
<keyword evidence="3 6" id="KW-0812">Transmembrane</keyword>
<evidence type="ECO:0000256" key="1">
    <source>
        <dbReference type="ARBA" id="ARBA00004651"/>
    </source>
</evidence>
<evidence type="ECO:0000256" key="5">
    <source>
        <dbReference type="ARBA" id="ARBA00023136"/>
    </source>
</evidence>
<evidence type="ECO:0000313" key="9">
    <source>
        <dbReference type="Proteomes" id="UP000713479"/>
    </source>
</evidence>
<keyword evidence="4 6" id="KW-1133">Transmembrane helix</keyword>
<evidence type="ECO:0000256" key="4">
    <source>
        <dbReference type="ARBA" id="ARBA00022989"/>
    </source>
</evidence>
<dbReference type="GO" id="GO:0005886">
    <property type="term" value="C:plasma membrane"/>
    <property type="evidence" value="ECO:0007669"/>
    <property type="project" value="UniProtKB-SubCell"/>
</dbReference>